<dbReference type="InterPro" id="IPR006091">
    <property type="entry name" value="Acyl-CoA_Oxase/DH_mid-dom"/>
</dbReference>
<comment type="caution">
    <text evidence="10">The sequence shown here is derived from an EMBL/GenBank/DDBJ whole genome shotgun (WGS) entry which is preliminary data.</text>
</comment>
<dbReference type="InterPro" id="IPR037069">
    <property type="entry name" value="AcylCoA_DH/ox_N_sf"/>
</dbReference>
<dbReference type="Gene3D" id="1.20.140.10">
    <property type="entry name" value="Butyryl-CoA Dehydrogenase, subunit A, domain 3"/>
    <property type="match status" value="1"/>
</dbReference>
<sequence>MDFDLPAEITDYLAELDAFIEAEIVPLQAQDDNERFFDHRREWARTDYDNGGLPRHEWEELLAIAKKRADKAGHLRFALPKEFGGKDGSNLAMAVIREHFAAKGLGLHNDLQNEHSIVANYPQVLMFRDFGTQDQKDEFIGGMLDGSRSICFGLTEPEHGSDATHMETVGVRETCDGVSGWRINGEKMWTTGMHVATHVMVFARTEGKAGDAKGITCFIVPAEAEGVKVEEYLWTFNMPTDHPRVSFTNVWVPDSNVFGPADGGLELAQHFVHENRIRQAASSLGAADYCVKEAAKYARERKPFGKPLAVNQAIQFPLVELATQIEMLRLLIRKTAWQMDRMSKPDVAKTLSDRVSMCNYWANRLVCEAADTAMQVHGGMGYSRHKPFEHIYRHHRRYRITEGAEEIQMRKIAAWMFGFAGPNKVAREKA</sequence>
<keyword evidence="4 6" id="KW-0274">FAD</keyword>
<keyword evidence="3 6" id="KW-0285">Flavoprotein</keyword>
<dbReference type="PANTHER" id="PTHR48083">
    <property type="entry name" value="MEDIUM-CHAIN SPECIFIC ACYL-COA DEHYDROGENASE, MITOCHONDRIAL-RELATED"/>
    <property type="match status" value="1"/>
</dbReference>
<evidence type="ECO:0000256" key="5">
    <source>
        <dbReference type="ARBA" id="ARBA00023002"/>
    </source>
</evidence>
<dbReference type="Proteomes" id="UP001500791">
    <property type="component" value="Unassembled WGS sequence"/>
</dbReference>
<dbReference type="Pfam" id="PF00441">
    <property type="entry name" value="Acyl-CoA_dh_1"/>
    <property type="match status" value="1"/>
</dbReference>
<evidence type="ECO:0000313" key="11">
    <source>
        <dbReference type="Proteomes" id="UP001500791"/>
    </source>
</evidence>
<evidence type="ECO:0000259" key="9">
    <source>
        <dbReference type="Pfam" id="PF02771"/>
    </source>
</evidence>
<organism evidence="10 11">
    <name type="scientific">Brevundimonas terrae</name>
    <dbReference type="NCBI Taxonomy" id="363631"/>
    <lineage>
        <taxon>Bacteria</taxon>
        <taxon>Pseudomonadati</taxon>
        <taxon>Pseudomonadota</taxon>
        <taxon>Alphaproteobacteria</taxon>
        <taxon>Caulobacterales</taxon>
        <taxon>Caulobacteraceae</taxon>
        <taxon>Brevundimonas</taxon>
    </lineage>
</organism>
<dbReference type="InterPro" id="IPR013786">
    <property type="entry name" value="AcylCoA_DH/ox_N"/>
</dbReference>
<dbReference type="InterPro" id="IPR009075">
    <property type="entry name" value="AcylCo_DH/oxidase_C"/>
</dbReference>
<dbReference type="InterPro" id="IPR009100">
    <property type="entry name" value="AcylCoA_DH/oxidase_NM_dom_sf"/>
</dbReference>
<feature type="domain" description="Acyl-CoA dehydrogenase/oxidase N-terminal" evidence="9">
    <location>
        <begin position="56"/>
        <end position="146"/>
    </location>
</feature>
<dbReference type="RefSeq" id="WP_167174009.1">
    <property type="nucleotide sequence ID" value="NZ_BAAAEJ010000003.1"/>
</dbReference>
<evidence type="ECO:0000256" key="6">
    <source>
        <dbReference type="RuleBase" id="RU362125"/>
    </source>
</evidence>
<dbReference type="SUPFAM" id="SSF47203">
    <property type="entry name" value="Acyl-CoA dehydrogenase C-terminal domain-like"/>
    <property type="match status" value="1"/>
</dbReference>
<keyword evidence="11" id="KW-1185">Reference proteome</keyword>
<dbReference type="InterPro" id="IPR050741">
    <property type="entry name" value="Acyl-CoA_dehydrogenase"/>
</dbReference>
<protein>
    <submittedName>
        <fullName evidence="10">Acyl-CoA dehydrogenase family protein</fullName>
    </submittedName>
</protein>
<dbReference type="Gene3D" id="1.10.540.10">
    <property type="entry name" value="Acyl-CoA dehydrogenase/oxidase, N-terminal domain"/>
    <property type="match status" value="1"/>
</dbReference>
<reference evidence="11" key="1">
    <citation type="journal article" date="2019" name="Int. J. Syst. Evol. Microbiol.">
        <title>The Global Catalogue of Microorganisms (GCM) 10K type strain sequencing project: providing services to taxonomists for standard genome sequencing and annotation.</title>
        <authorList>
            <consortium name="The Broad Institute Genomics Platform"/>
            <consortium name="The Broad Institute Genome Sequencing Center for Infectious Disease"/>
            <person name="Wu L."/>
            <person name="Ma J."/>
        </authorList>
    </citation>
    <scope>NUCLEOTIDE SEQUENCE [LARGE SCALE GENOMIC DNA]</scope>
    <source>
        <strain evidence="11">JCM 13476</strain>
    </source>
</reference>
<feature type="domain" description="Acyl-CoA dehydrogenase/oxidase C-terminal" evidence="7">
    <location>
        <begin position="263"/>
        <end position="416"/>
    </location>
</feature>
<accession>A0ABP3I164</accession>
<dbReference type="Pfam" id="PF02770">
    <property type="entry name" value="Acyl-CoA_dh_M"/>
    <property type="match status" value="1"/>
</dbReference>
<evidence type="ECO:0000256" key="2">
    <source>
        <dbReference type="ARBA" id="ARBA00009347"/>
    </source>
</evidence>
<keyword evidence="5 6" id="KW-0560">Oxidoreductase</keyword>
<comment type="cofactor">
    <cofactor evidence="1 6">
        <name>FAD</name>
        <dbReference type="ChEBI" id="CHEBI:57692"/>
    </cofactor>
</comment>
<evidence type="ECO:0000259" key="7">
    <source>
        <dbReference type="Pfam" id="PF00441"/>
    </source>
</evidence>
<dbReference type="SUPFAM" id="SSF56645">
    <property type="entry name" value="Acyl-CoA dehydrogenase NM domain-like"/>
    <property type="match status" value="1"/>
</dbReference>
<comment type="similarity">
    <text evidence="2 6">Belongs to the acyl-CoA dehydrogenase family.</text>
</comment>
<feature type="domain" description="Acyl-CoA oxidase/dehydrogenase middle" evidence="8">
    <location>
        <begin position="151"/>
        <end position="249"/>
    </location>
</feature>
<dbReference type="InterPro" id="IPR046373">
    <property type="entry name" value="Acyl-CoA_Oxase/DH_mid-dom_sf"/>
</dbReference>
<evidence type="ECO:0000256" key="1">
    <source>
        <dbReference type="ARBA" id="ARBA00001974"/>
    </source>
</evidence>
<dbReference type="Gene3D" id="2.40.110.10">
    <property type="entry name" value="Butyryl-CoA Dehydrogenase, subunit A, domain 2"/>
    <property type="match status" value="1"/>
</dbReference>
<dbReference type="CDD" id="cd00567">
    <property type="entry name" value="ACAD"/>
    <property type="match status" value="1"/>
</dbReference>
<name>A0ABP3I164_9CAUL</name>
<evidence type="ECO:0000259" key="8">
    <source>
        <dbReference type="Pfam" id="PF02770"/>
    </source>
</evidence>
<dbReference type="EMBL" id="BAAAEJ010000003">
    <property type="protein sequence ID" value="GAA0386044.1"/>
    <property type="molecule type" value="Genomic_DNA"/>
</dbReference>
<evidence type="ECO:0000256" key="3">
    <source>
        <dbReference type="ARBA" id="ARBA00022630"/>
    </source>
</evidence>
<proteinExistence type="inferred from homology"/>
<dbReference type="Pfam" id="PF02771">
    <property type="entry name" value="Acyl-CoA_dh_N"/>
    <property type="match status" value="1"/>
</dbReference>
<gene>
    <name evidence="10" type="ORF">GCM10009093_11170</name>
</gene>
<evidence type="ECO:0000313" key="10">
    <source>
        <dbReference type="EMBL" id="GAA0386044.1"/>
    </source>
</evidence>
<evidence type="ECO:0000256" key="4">
    <source>
        <dbReference type="ARBA" id="ARBA00022827"/>
    </source>
</evidence>
<dbReference type="InterPro" id="IPR036250">
    <property type="entry name" value="AcylCo_DH-like_C"/>
</dbReference>
<dbReference type="PANTHER" id="PTHR48083:SF2">
    <property type="entry name" value="MEDIUM-CHAIN SPECIFIC ACYL-COA DEHYDROGENASE, MITOCHONDRIAL"/>
    <property type="match status" value="1"/>
</dbReference>